<keyword evidence="2" id="KW-0812">Transmembrane</keyword>
<sequence length="374" mass="41721">MSGVNTLVESTAEVIAQTRDVSRSEMAAVTILTYDIIVTMGDEIELIWSRKWTFAKAMYIVARYIPWAFQLAFIAINADGTTGLFFSVPECHRWIAVQAVILQLIISTVDIVLMTRVYALYNRNFKLTATLGVLFCAEVAYLSYVLSVVSPRLTFNADCFVTSSPKIFVSYWIVSLVFETILFLLTLYKFIHAVHDGWGKRPVMQQFVGDGTWAYFLIFFAMLINSLLYKLVHTPLAGICFTWLLSVLSFAGSRLILNPRKRSLLPASNIQNTAIELDDVPLSPLSPVSPHSPYTEYTERSPVTPTTPPGIFRGGSGARKGRTRRSQYEEDMYGDEDVESGGGMDADGGYWGGSDVDVEMEVQVDVEVVSSRDV</sequence>
<dbReference type="OrthoDB" id="2637653at2759"/>
<feature type="transmembrane region" description="Helical" evidence="2">
    <location>
        <begin position="96"/>
        <end position="115"/>
    </location>
</feature>
<evidence type="ECO:0000259" key="3">
    <source>
        <dbReference type="Pfam" id="PF20151"/>
    </source>
</evidence>
<keyword evidence="2" id="KW-1133">Transmembrane helix</keyword>
<feature type="compositionally biased region" description="Acidic residues" evidence="1">
    <location>
        <begin position="329"/>
        <end position="339"/>
    </location>
</feature>
<feature type="domain" description="DUF6533" evidence="3">
    <location>
        <begin position="26"/>
        <end position="66"/>
    </location>
</feature>
<protein>
    <recommendedName>
        <fullName evidence="3">DUF6533 domain-containing protein</fullName>
    </recommendedName>
</protein>
<feature type="transmembrane region" description="Helical" evidence="2">
    <location>
        <begin position="57"/>
        <end position="76"/>
    </location>
</feature>
<evidence type="ECO:0000313" key="4">
    <source>
        <dbReference type="EMBL" id="THH27345.1"/>
    </source>
</evidence>
<gene>
    <name evidence="4" type="ORF">EUX98_g6843</name>
</gene>
<keyword evidence="5" id="KW-1185">Reference proteome</keyword>
<keyword evidence="2" id="KW-0472">Membrane</keyword>
<feature type="transmembrane region" description="Helical" evidence="2">
    <location>
        <begin position="127"/>
        <end position="149"/>
    </location>
</feature>
<accession>A0A4S4MNT5</accession>
<dbReference type="AlphaFoldDB" id="A0A4S4MNT5"/>
<name>A0A4S4MNT5_9APHY</name>
<reference evidence="4 5" key="1">
    <citation type="submission" date="2019-02" db="EMBL/GenBank/DDBJ databases">
        <title>Genome sequencing of the rare red list fungi Antrodiella citrinella (Flaviporus citrinellus).</title>
        <authorList>
            <person name="Buettner E."/>
            <person name="Kellner H."/>
        </authorList>
    </citation>
    <scope>NUCLEOTIDE SEQUENCE [LARGE SCALE GENOMIC DNA]</scope>
    <source>
        <strain evidence="4 5">DSM 108506</strain>
    </source>
</reference>
<proteinExistence type="predicted"/>
<dbReference type="InterPro" id="IPR045340">
    <property type="entry name" value="DUF6533"/>
</dbReference>
<evidence type="ECO:0000256" key="1">
    <source>
        <dbReference type="SAM" id="MobiDB-lite"/>
    </source>
</evidence>
<evidence type="ECO:0000313" key="5">
    <source>
        <dbReference type="Proteomes" id="UP000308730"/>
    </source>
</evidence>
<evidence type="ECO:0000256" key="2">
    <source>
        <dbReference type="SAM" id="Phobius"/>
    </source>
</evidence>
<feature type="transmembrane region" description="Helical" evidence="2">
    <location>
        <begin position="212"/>
        <end position="229"/>
    </location>
</feature>
<feature type="transmembrane region" description="Helical" evidence="2">
    <location>
        <begin position="235"/>
        <end position="257"/>
    </location>
</feature>
<dbReference type="EMBL" id="SGPM01000259">
    <property type="protein sequence ID" value="THH27345.1"/>
    <property type="molecule type" value="Genomic_DNA"/>
</dbReference>
<dbReference type="Pfam" id="PF20151">
    <property type="entry name" value="DUF6533"/>
    <property type="match status" value="1"/>
</dbReference>
<dbReference type="Proteomes" id="UP000308730">
    <property type="component" value="Unassembled WGS sequence"/>
</dbReference>
<feature type="region of interest" description="Disordered" evidence="1">
    <location>
        <begin position="293"/>
        <end position="354"/>
    </location>
</feature>
<feature type="compositionally biased region" description="Gly residues" evidence="1">
    <location>
        <begin position="340"/>
        <end position="352"/>
    </location>
</feature>
<comment type="caution">
    <text evidence="4">The sequence shown here is derived from an EMBL/GenBank/DDBJ whole genome shotgun (WGS) entry which is preliminary data.</text>
</comment>
<feature type="transmembrane region" description="Helical" evidence="2">
    <location>
        <begin position="169"/>
        <end position="191"/>
    </location>
</feature>
<organism evidence="4 5">
    <name type="scientific">Antrodiella citrinella</name>
    <dbReference type="NCBI Taxonomy" id="2447956"/>
    <lineage>
        <taxon>Eukaryota</taxon>
        <taxon>Fungi</taxon>
        <taxon>Dikarya</taxon>
        <taxon>Basidiomycota</taxon>
        <taxon>Agaricomycotina</taxon>
        <taxon>Agaricomycetes</taxon>
        <taxon>Polyporales</taxon>
        <taxon>Steccherinaceae</taxon>
        <taxon>Antrodiella</taxon>
    </lineage>
</organism>